<evidence type="ECO:0000313" key="14">
    <source>
        <dbReference type="EMBL" id="OAT28090.1"/>
    </source>
</evidence>
<keyword evidence="9 13" id="KW-1133">Transmembrane helix</keyword>
<dbReference type="NCBIfam" id="NF009438">
    <property type="entry name" value="PRK12797.1"/>
    <property type="match status" value="1"/>
</dbReference>
<comment type="similarity">
    <text evidence="2 13">Belongs to the FliP/MopC/SpaP family.</text>
</comment>
<sequence>MTMLGLLPSMLLLMTCFTRIIIVLGILRQAIGLQSSPSNRLLISIALSMTMLLMKPIWQDIYQNAFVPYDEDKITLLQAVSRAEQPIRKFMLAQTRKTDLDLMIRVAGEPRTTSAQEVSFSILMPAFVLSELKTAFQIGFMLFIPFVVIDMVVATVLMSMGMMMLSPVIISLPIKLMVFVLADGWSMVVNTLAMSFGGIQ</sequence>
<evidence type="ECO:0000256" key="8">
    <source>
        <dbReference type="ARBA" id="ARBA00022927"/>
    </source>
</evidence>
<keyword evidence="10 13" id="KW-0472">Membrane</keyword>
<keyword evidence="12 13" id="KW-1006">Bacterial flagellum protein export</keyword>
<dbReference type="InterPro" id="IPR005838">
    <property type="entry name" value="T3SS_IM_P"/>
</dbReference>
<feature type="transmembrane region" description="Helical" evidence="13">
    <location>
        <begin position="164"/>
        <end position="182"/>
    </location>
</feature>
<evidence type="ECO:0000256" key="4">
    <source>
        <dbReference type="ARBA" id="ARBA00022448"/>
    </source>
</evidence>
<evidence type="ECO:0000256" key="7">
    <source>
        <dbReference type="ARBA" id="ARBA00022795"/>
    </source>
</evidence>
<dbReference type="Proteomes" id="UP000078407">
    <property type="component" value="Unassembled WGS sequence"/>
</dbReference>
<evidence type="ECO:0000256" key="5">
    <source>
        <dbReference type="ARBA" id="ARBA00022475"/>
    </source>
</evidence>
<evidence type="ECO:0000256" key="1">
    <source>
        <dbReference type="ARBA" id="ARBA00003663"/>
    </source>
</evidence>
<organism evidence="14 15">
    <name type="scientific">Buttiauxella ferragutiae ATCC 51602</name>
    <dbReference type="NCBI Taxonomy" id="1354252"/>
    <lineage>
        <taxon>Bacteria</taxon>
        <taxon>Pseudomonadati</taxon>
        <taxon>Pseudomonadota</taxon>
        <taxon>Gammaproteobacteria</taxon>
        <taxon>Enterobacterales</taxon>
        <taxon>Enterobacteriaceae</taxon>
        <taxon>Buttiauxella</taxon>
    </lineage>
</organism>
<keyword evidence="6 13" id="KW-0812">Transmembrane</keyword>
<comment type="caution">
    <text evidence="14">The sequence shown here is derived from an EMBL/GenBank/DDBJ whole genome shotgun (WGS) entry which is preliminary data.</text>
</comment>
<keyword evidence="14" id="KW-0966">Cell projection</keyword>
<feature type="transmembrane region" description="Helical" evidence="13">
    <location>
        <begin position="39"/>
        <end position="58"/>
    </location>
</feature>
<keyword evidence="11" id="KW-0975">Bacterial flagellum</keyword>
<keyword evidence="15" id="KW-1185">Reference proteome</keyword>
<protein>
    <recommendedName>
        <fullName evidence="3 13">Flagellar biosynthetic protein FliP</fullName>
    </recommendedName>
</protein>
<evidence type="ECO:0000256" key="6">
    <source>
        <dbReference type="ARBA" id="ARBA00022692"/>
    </source>
</evidence>
<feature type="transmembrane region" description="Helical" evidence="13">
    <location>
        <begin position="134"/>
        <end position="157"/>
    </location>
</feature>
<proteinExistence type="inferred from homology"/>
<evidence type="ECO:0000313" key="15">
    <source>
        <dbReference type="Proteomes" id="UP000078407"/>
    </source>
</evidence>
<comment type="function">
    <text evidence="1 13">Plays a role in the flagellum-specific transport system.</text>
</comment>
<dbReference type="Pfam" id="PF00813">
    <property type="entry name" value="FliP"/>
    <property type="match status" value="1"/>
</dbReference>
<reference evidence="14 15" key="1">
    <citation type="submission" date="2016-04" db="EMBL/GenBank/DDBJ databases">
        <title>ATOL: Assembling a taxonomically balanced genome-scale reconstruction of the evolutionary history of the Enterobacteriaceae.</title>
        <authorList>
            <person name="Plunkett G.III."/>
            <person name="Neeno-Eckwall E.C."/>
            <person name="Glasner J.D."/>
            <person name="Perna N.T."/>
        </authorList>
    </citation>
    <scope>NUCLEOTIDE SEQUENCE [LARGE SCALE GENOMIC DNA]</scope>
    <source>
        <strain evidence="14 15">ATCC 51602</strain>
    </source>
</reference>
<keyword evidence="4 13" id="KW-0813">Transport</keyword>
<dbReference type="InterPro" id="IPR005837">
    <property type="entry name" value="FliP"/>
</dbReference>
<dbReference type="NCBIfam" id="TIGR01103">
    <property type="entry name" value="fliP"/>
    <property type="match status" value="1"/>
</dbReference>
<dbReference type="EMBL" id="LXEQ01000033">
    <property type="protein sequence ID" value="OAT28090.1"/>
    <property type="molecule type" value="Genomic_DNA"/>
</dbReference>
<keyword evidence="14" id="KW-0969">Cilium</keyword>
<evidence type="ECO:0000256" key="9">
    <source>
        <dbReference type="ARBA" id="ARBA00022989"/>
    </source>
</evidence>
<evidence type="ECO:0000256" key="10">
    <source>
        <dbReference type="ARBA" id="ARBA00023136"/>
    </source>
</evidence>
<keyword evidence="8 13" id="KW-0653">Protein transport</keyword>
<gene>
    <name evidence="13" type="primary">fliP</name>
    <name evidence="14" type="ORF">M976_01929</name>
</gene>
<keyword evidence="7 13" id="KW-1005">Bacterial flagellum biogenesis</keyword>
<keyword evidence="14" id="KW-0282">Flagellum</keyword>
<accession>A0ABX2W9A1</accession>
<dbReference type="PANTHER" id="PTHR30587:SF0">
    <property type="entry name" value="FLAGELLAR BIOSYNTHETIC PROTEIN FLIP"/>
    <property type="match status" value="1"/>
</dbReference>
<evidence type="ECO:0000256" key="11">
    <source>
        <dbReference type="ARBA" id="ARBA00023143"/>
    </source>
</evidence>
<evidence type="ECO:0000256" key="3">
    <source>
        <dbReference type="ARBA" id="ARBA00021714"/>
    </source>
</evidence>
<dbReference type="PROSITE" id="PS01061">
    <property type="entry name" value="FLIP_2"/>
    <property type="match status" value="1"/>
</dbReference>
<dbReference type="PRINTS" id="PR01302">
    <property type="entry name" value="TYPE3IMPPROT"/>
</dbReference>
<evidence type="ECO:0000256" key="13">
    <source>
        <dbReference type="RuleBase" id="RU362069"/>
    </source>
</evidence>
<feature type="transmembrane region" description="Helical" evidence="13">
    <location>
        <begin position="6"/>
        <end position="27"/>
    </location>
</feature>
<evidence type="ECO:0000256" key="12">
    <source>
        <dbReference type="ARBA" id="ARBA00023225"/>
    </source>
</evidence>
<dbReference type="PANTHER" id="PTHR30587">
    <property type="entry name" value="FLAGELLAR BIOSYNTHETIC PROTEIN FLIP"/>
    <property type="match status" value="1"/>
</dbReference>
<evidence type="ECO:0000256" key="2">
    <source>
        <dbReference type="ARBA" id="ARBA00006257"/>
    </source>
</evidence>
<name>A0ABX2W9A1_9ENTR</name>
<dbReference type="PROSITE" id="PS01060">
    <property type="entry name" value="FLIP_1"/>
    <property type="match status" value="1"/>
</dbReference>
<keyword evidence="5 13" id="KW-1003">Cell membrane</keyword>
<comment type="subcellular location">
    <subcellularLocation>
        <location evidence="13">Cell membrane</location>
        <topology evidence="13">Multi-pass membrane protein</topology>
    </subcellularLocation>
    <subcellularLocation>
        <location evidence="13">Bacterial flagellum basal body</location>
    </subcellularLocation>
</comment>